<keyword evidence="1" id="KW-1133">Transmembrane helix</keyword>
<feature type="chain" id="PRO_5042841846" description="VWFA domain-containing protein" evidence="2">
    <location>
        <begin position="21"/>
        <end position="523"/>
    </location>
</feature>
<dbReference type="GO" id="GO:0032991">
    <property type="term" value="C:protein-containing complex"/>
    <property type="evidence" value="ECO:0007669"/>
    <property type="project" value="UniProtKB-ARBA"/>
</dbReference>
<name>A0AAN8PM05_POLSC</name>
<proteinExistence type="predicted"/>
<feature type="transmembrane region" description="Helical" evidence="1">
    <location>
        <begin position="481"/>
        <end position="505"/>
    </location>
</feature>
<keyword evidence="1" id="KW-0472">Membrane</keyword>
<reference evidence="3 4" key="1">
    <citation type="submission" date="2023-10" db="EMBL/GenBank/DDBJ databases">
        <title>Genomes of two closely related lineages of the louse Polyplax serrata with different host specificities.</title>
        <authorList>
            <person name="Martinu J."/>
            <person name="Tarabai H."/>
            <person name="Stefka J."/>
            <person name="Hypsa V."/>
        </authorList>
    </citation>
    <scope>NUCLEOTIDE SEQUENCE [LARGE SCALE GENOMIC DNA]</scope>
    <source>
        <strain evidence="3">HR10_N</strain>
    </source>
</reference>
<evidence type="ECO:0000256" key="1">
    <source>
        <dbReference type="SAM" id="Phobius"/>
    </source>
</evidence>
<accession>A0AAN8PM05</accession>
<dbReference type="SUPFAM" id="SSF53300">
    <property type="entry name" value="vWA-like"/>
    <property type="match status" value="1"/>
</dbReference>
<evidence type="ECO:0000313" key="3">
    <source>
        <dbReference type="EMBL" id="KAK6638993.1"/>
    </source>
</evidence>
<evidence type="ECO:0008006" key="5">
    <source>
        <dbReference type="Google" id="ProtNLM"/>
    </source>
</evidence>
<organism evidence="3 4">
    <name type="scientific">Polyplax serrata</name>
    <name type="common">Common mouse louse</name>
    <dbReference type="NCBI Taxonomy" id="468196"/>
    <lineage>
        <taxon>Eukaryota</taxon>
        <taxon>Metazoa</taxon>
        <taxon>Ecdysozoa</taxon>
        <taxon>Arthropoda</taxon>
        <taxon>Hexapoda</taxon>
        <taxon>Insecta</taxon>
        <taxon>Pterygota</taxon>
        <taxon>Neoptera</taxon>
        <taxon>Paraneoptera</taxon>
        <taxon>Psocodea</taxon>
        <taxon>Troctomorpha</taxon>
        <taxon>Phthiraptera</taxon>
        <taxon>Anoplura</taxon>
        <taxon>Polyplacidae</taxon>
        <taxon>Polyplax</taxon>
    </lineage>
</organism>
<dbReference type="EMBL" id="JAWJWE010000003">
    <property type="protein sequence ID" value="KAK6638993.1"/>
    <property type="molecule type" value="Genomic_DNA"/>
</dbReference>
<gene>
    <name evidence="3" type="ORF">RUM43_007263</name>
</gene>
<feature type="signal peptide" evidence="2">
    <location>
        <begin position="1"/>
        <end position="20"/>
    </location>
</feature>
<dbReference type="AlphaFoldDB" id="A0AAN8PM05"/>
<dbReference type="Proteomes" id="UP001372834">
    <property type="component" value="Unassembled WGS sequence"/>
</dbReference>
<protein>
    <recommendedName>
        <fullName evidence="5">VWFA domain-containing protein</fullName>
    </recommendedName>
</protein>
<keyword evidence="1" id="KW-0812">Transmembrane</keyword>
<dbReference type="InterPro" id="IPR036465">
    <property type="entry name" value="vWFA_dom_sf"/>
</dbReference>
<keyword evidence="2" id="KW-0732">Signal</keyword>
<comment type="caution">
    <text evidence="3">The sequence shown here is derived from an EMBL/GenBank/DDBJ whole genome shotgun (WGS) entry which is preliminary data.</text>
</comment>
<evidence type="ECO:0000256" key="2">
    <source>
        <dbReference type="SAM" id="SignalP"/>
    </source>
</evidence>
<sequence length="523" mass="58799">MTNRLSLSLVIIVIFQVCYGHETRKDSDPKADVEVSVHGRNSKLELLEDPAEEIFQEPSSAVIVELSEELLKNLSRLWKDRNIDYEMSNILLATFDSRGLRDRVLYEDADSFLQALKDLRGSPANSPLLPTFHVIDEIFRDDFSGRPIILITGSKPSDEDFSKILSEALARRKCQVSVLWVGRKDPFEYGSLEDLSRTTGGKFSLFPNEDKPTLNFKYTENEQIFGKNKSENPLNRIKFPASENSGTKDDGLSPRFDIERSAGSLFFPVIVDVASGSALEVRPGILSKIPFTVKNNFNSPLRVDFGAKFGNAAQLIDPQWTILQPMVTKTVNVILKPPPNNFVNASSRLTFSAFFSNRVVSRSAIVSLIPQTVYDTSEPKLYHKYSGDCSEYQQPHTCEKFYWNLEVTAQDEESGLLKIVSEPYGLVFQSDFLAGTKDPVTAYYTSNCCQPRVDVWVEDVKGNYAKKSFDVLNQTLLVGEIAAIVVGVLLLLFIIIAIILAVTLIRRRNRRNLIIPRSRADTT</sequence>
<evidence type="ECO:0000313" key="4">
    <source>
        <dbReference type="Proteomes" id="UP001372834"/>
    </source>
</evidence>